<feature type="domain" description="FCP1 homology" evidence="7">
    <location>
        <begin position="451"/>
        <end position="610"/>
    </location>
</feature>
<feature type="domain" description="FCP1 homology" evidence="7">
    <location>
        <begin position="84"/>
        <end position="243"/>
    </location>
</feature>
<evidence type="ECO:0000256" key="1">
    <source>
        <dbReference type="ARBA" id="ARBA00013081"/>
    </source>
</evidence>
<dbReference type="InterPro" id="IPR040078">
    <property type="entry name" value="RNA_Pol_CTD_Phosphatase"/>
</dbReference>
<dbReference type="SFLD" id="SFLDG01124">
    <property type="entry name" value="C0.1:_RNA_Pol_CTD_Phosphatase"/>
    <property type="match status" value="2"/>
</dbReference>
<dbReference type="PROSITE" id="PS50969">
    <property type="entry name" value="FCP1"/>
    <property type="match status" value="2"/>
</dbReference>
<name>A0A498IXY3_MALDO</name>
<dbReference type="SFLD" id="SFLDS00003">
    <property type="entry name" value="Haloacid_Dehalogenase"/>
    <property type="match status" value="2"/>
</dbReference>
<comment type="catalytic activity">
    <reaction evidence="3">
        <text>O-phospho-L-seryl-[protein] + H2O = L-seryl-[protein] + phosphate</text>
        <dbReference type="Rhea" id="RHEA:20629"/>
        <dbReference type="Rhea" id="RHEA-COMP:9863"/>
        <dbReference type="Rhea" id="RHEA-COMP:11604"/>
        <dbReference type="ChEBI" id="CHEBI:15377"/>
        <dbReference type="ChEBI" id="CHEBI:29999"/>
        <dbReference type="ChEBI" id="CHEBI:43474"/>
        <dbReference type="ChEBI" id="CHEBI:83421"/>
        <dbReference type="EC" id="3.1.3.16"/>
    </reaction>
</comment>
<dbReference type="SUPFAM" id="SSF56784">
    <property type="entry name" value="HAD-like"/>
    <property type="match status" value="2"/>
</dbReference>
<evidence type="ECO:0000256" key="3">
    <source>
        <dbReference type="ARBA" id="ARBA00047761"/>
    </source>
</evidence>
<sequence>MVCKILKKAAIDINPMSISRCHGIRRRHRHNCSVIKAAAAAASSIVLTRIGFNKGFKFIQKRQTREGQPESELTKERRPLPPLTSPEKRTVFLDLDETLVHSVTGPPPKKFDFVVRPKIRGKIMTFYVVKRPGVDEFLEKLGNKYEVVVFTAGLREYATLVLDRLDRKRVISHRLYRDTCTEINGRFVKDLSGLGRDLSRLVIVDDNPNAYCFQPENAVPIRPFVDDVADRELRRVLEFFEDEETRSCDDIRDAVRRFVGYHESITSSSDDDDGDDDGDGLELELELMDATCKLPVLIVSSKAREITSRRKFQPFGIPILEFRTRMVVMFCLFLLLLHVISNWESKKLNFEEMVSKIVKKNANRRRNRGKSSAKKEAVAASSAMLASLFDCPRRLVKLFAKLARIGTPNRHRGFKILKKAQVHEAETESEPGSGNPLCRKLLFEPPLTPLLSPEKMTVFLDLDETLVHAQADPPPEKFDFIVRPRIDGIEMNFYVRKRPGVDELLGKLGAKYEVVVFTAGLREYASLVLDRLDQKRVISHRLYRDACKEVDGKFVKDLSGLGRDLSRVVIVDDNPNSYVFQPDNAVPVRPFVDDMEDRELGRLVEFFEGLDCEDMRDAVKKFLGSTGGRDGGGSKDGEAV</sequence>
<evidence type="ECO:0000256" key="4">
    <source>
        <dbReference type="PIRSR" id="PIRSR640078-1"/>
    </source>
</evidence>
<keyword evidence="9" id="KW-1185">Reference proteome</keyword>
<dbReference type="Pfam" id="PF03031">
    <property type="entry name" value="NIF"/>
    <property type="match status" value="2"/>
</dbReference>
<dbReference type="FunFam" id="3.40.50.1000:FF:000093">
    <property type="entry name" value="NLI interacting factor-like phosphatase family protein"/>
    <property type="match status" value="2"/>
</dbReference>
<dbReference type="InterPro" id="IPR011948">
    <property type="entry name" value="Dullard_phosphatase"/>
</dbReference>
<dbReference type="NCBIfam" id="TIGR02251">
    <property type="entry name" value="HIF-SF_euk"/>
    <property type="match status" value="2"/>
</dbReference>
<dbReference type="InterPro" id="IPR023214">
    <property type="entry name" value="HAD_sf"/>
</dbReference>
<evidence type="ECO:0000259" key="7">
    <source>
        <dbReference type="PROSITE" id="PS50969"/>
    </source>
</evidence>
<dbReference type="CDD" id="cd07521">
    <property type="entry name" value="HAD_FCP1-like"/>
    <property type="match status" value="2"/>
</dbReference>
<dbReference type="InterPro" id="IPR036412">
    <property type="entry name" value="HAD-like_sf"/>
</dbReference>
<accession>A0A498IXY3</accession>
<evidence type="ECO:0000313" key="9">
    <source>
        <dbReference type="Proteomes" id="UP000290289"/>
    </source>
</evidence>
<dbReference type="InterPro" id="IPR004274">
    <property type="entry name" value="FCP1_dom"/>
</dbReference>
<keyword evidence="2" id="KW-0378">Hydrolase</keyword>
<reference evidence="8 9" key="1">
    <citation type="submission" date="2018-10" db="EMBL/GenBank/DDBJ databases">
        <title>A high-quality apple genome assembly.</title>
        <authorList>
            <person name="Hu J."/>
        </authorList>
    </citation>
    <scope>NUCLEOTIDE SEQUENCE [LARGE SCALE GENOMIC DNA]</scope>
    <source>
        <strain evidence="9">cv. HFTH1</strain>
        <tissue evidence="8">Young leaf</tissue>
    </source>
</reference>
<evidence type="ECO:0000256" key="2">
    <source>
        <dbReference type="ARBA" id="ARBA00022801"/>
    </source>
</evidence>
<dbReference type="PANTHER" id="PTHR12210">
    <property type="entry name" value="DULLARD PROTEIN PHOSPHATASE"/>
    <property type="match status" value="1"/>
</dbReference>
<comment type="caution">
    <text evidence="8">The sequence shown here is derived from an EMBL/GenBank/DDBJ whole genome shotgun (WGS) entry which is preliminary data.</text>
</comment>
<feature type="site" description="Transition state stabilizer" evidence="5">
    <location>
        <position position="556"/>
    </location>
</feature>
<feature type="site" description="Transition state stabilizer" evidence="5">
    <location>
        <position position="518"/>
    </location>
</feature>
<proteinExistence type="predicted"/>
<evidence type="ECO:0000313" key="8">
    <source>
        <dbReference type="EMBL" id="RXH86333.1"/>
    </source>
</evidence>
<protein>
    <recommendedName>
        <fullName evidence="1">protein-serine/threonine phosphatase</fullName>
        <ecNumber evidence="1">3.1.3.16</ecNumber>
    </recommendedName>
</protein>
<feature type="compositionally biased region" description="Basic and acidic residues" evidence="6">
    <location>
        <begin position="63"/>
        <end position="79"/>
    </location>
</feature>
<feature type="active site" description="Proton donor" evidence="4">
    <location>
        <position position="463"/>
    </location>
</feature>
<organism evidence="8 9">
    <name type="scientific">Malus domestica</name>
    <name type="common">Apple</name>
    <name type="synonym">Pyrus malus</name>
    <dbReference type="NCBI Taxonomy" id="3750"/>
    <lineage>
        <taxon>Eukaryota</taxon>
        <taxon>Viridiplantae</taxon>
        <taxon>Streptophyta</taxon>
        <taxon>Embryophyta</taxon>
        <taxon>Tracheophyta</taxon>
        <taxon>Spermatophyta</taxon>
        <taxon>Magnoliopsida</taxon>
        <taxon>eudicotyledons</taxon>
        <taxon>Gunneridae</taxon>
        <taxon>Pentapetalae</taxon>
        <taxon>rosids</taxon>
        <taxon>fabids</taxon>
        <taxon>Rosales</taxon>
        <taxon>Rosaceae</taxon>
        <taxon>Amygdaloideae</taxon>
        <taxon>Maleae</taxon>
        <taxon>Malus</taxon>
    </lineage>
</organism>
<dbReference type="InterPro" id="IPR050365">
    <property type="entry name" value="TIM50"/>
</dbReference>
<feature type="region of interest" description="Disordered" evidence="6">
    <location>
        <begin position="62"/>
        <end position="83"/>
    </location>
</feature>
<dbReference type="STRING" id="3750.A0A498IXY3"/>
<dbReference type="EC" id="3.1.3.16" evidence="1"/>
<dbReference type="Gene3D" id="3.40.50.1000">
    <property type="entry name" value="HAD superfamily/HAD-like"/>
    <property type="match status" value="2"/>
</dbReference>
<dbReference type="GO" id="GO:0008420">
    <property type="term" value="F:RNA polymerase II CTD heptapeptide repeat phosphatase activity"/>
    <property type="evidence" value="ECO:0007669"/>
    <property type="project" value="InterPro"/>
</dbReference>
<dbReference type="Proteomes" id="UP000290289">
    <property type="component" value="Chromosome 10"/>
</dbReference>
<evidence type="ECO:0000256" key="5">
    <source>
        <dbReference type="PIRSR" id="PIRSR640078-3"/>
    </source>
</evidence>
<dbReference type="AlphaFoldDB" id="A0A498IXY3"/>
<gene>
    <name evidence="8" type="ORF">DVH24_017386</name>
</gene>
<dbReference type="EMBL" id="RDQH01000336">
    <property type="protein sequence ID" value="RXH86333.1"/>
    <property type="molecule type" value="Genomic_DNA"/>
</dbReference>
<evidence type="ECO:0000256" key="6">
    <source>
        <dbReference type="SAM" id="MobiDB-lite"/>
    </source>
</evidence>
<dbReference type="SMART" id="SM00577">
    <property type="entry name" value="CPDc"/>
    <property type="match status" value="2"/>
</dbReference>
<feature type="active site" description="4-aspartylphosphate intermediate" evidence="4">
    <location>
        <position position="461"/>
    </location>
</feature>